<evidence type="ECO:0000256" key="2">
    <source>
        <dbReference type="ARBA" id="ARBA00023002"/>
    </source>
</evidence>
<comment type="similarity">
    <text evidence="1 3">Belongs to the short-chain dehydrogenases/reductases (SDR) family.</text>
</comment>
<dbReference type="InterPro" id="IPR036291">
    <property type="entry name" value="NAD(P)-bd_dom_sf"/>
</dbReference>
<organism evidence="4">
    <name type="scientific">uncultured Sulfurovum sp</name>
    <dbReference type="NCBI Taxonomy" id="269237"/>
    <lineage>
        <taxon>Bacteria</taxon>
        <taxon>Pseudomonadati</taxon>
        <taxon>Campylobacterota</taxon>
        <taxon>Epsilonproteobacteria</taxon>
        <taxon>Campylobacterales</taxon>
        <taxon>Sulfurovaceae</taxon>
        <taxon>Sulfurovum</taxon>
        <taxon>environmental samples</taxon>
    </lineage>
</organism>
<dbReference type="SUPFAM" id="SSF51735">
    <property type="entry name" value="NAD(P)-binding Rossmann-fold domains"/>
    <property type="match status" value="1"/>
</dbReference>
<evidence type="ECO:0000256" key="3">
    <source>
        <dbReference type="RuleBase" id="RU000363"/>
    </source>
</evidence>
<dbReference type="InterPro" id="IPR002347">
    <property type="entry name" value="SDR_fam"/>
</dbReference>
<keyword evidence="2" id="KW-0560">Oxidoreductase</keyword>
<dbReference type="InterPro" id="IPR020904">
    <property type="entry name" value="Sc_DH/Rdtase_CS"/>
</dbReference>
<dbReference type="PRINTS" id="PR00081">
    <property type="entry name" value="GDHRDH"/>
</dbReference>
<evidence type="ECO:0000256" key="1">
    <source>
        <dbReference type="ARBA" id="ARBA00006484"/>
    </source>
</evidence>
<dbReference type="PROSITE" id="PS00061">
    <property type="entry name" value="ADH_SHORT"/>
    <property type="match status" value="1"/>
</dbReference>
<dbReference type="AlphaFoldDB" id="A0A6S6SJZ2"/>
<dbReference type="PANTHER" id="PTHR24320">
    <property type="entry name" value="RETINOL DEHYDROGENASE"/>
    <property type="match status" value="1"/>
</dbReference>
<sequence length="268" mass="28847">MKKTILITGSTDGIGFETAKALVEQGHNVLIHGRNEAKLNEVKTTLLALENAGTVEAYRADFSDMKEVEALAKAVMEKHASLDVLINNAGIFKTANPMTKEGLDVRFMVNTLAPYLLSKELMPLLSEHSRIVNLSSAAQAPVSMDALLGKRQISAGEAYAQSKLALTMFTYAMAEELSASVSSIIAVNPASLLASKMVKEGYGITGKDITIGSSILTRMVLDDAFANIKGDYFDNDIGSFTSPHPDGQNTEKCKALTEVLESMLKELI</sequence>
<name>A0A6S6SJZ2_9BACT</name>
<dbReference type="PRINTS" id="PR00080">
    <property type="entry name" value="SDRFAMILY"/>
</dbReference>
<evidence type="ECO:0000313" key="4">
    <source>
        <dbReference type="EMBL" id="CAA6810448.1"/>
    </source>
</evidence>
<dbReference type="Pfam" id="PF00106">
    <property type="entry name" value="adh_short"/>
    <property type="match status" value="1"/>
</dbReference>
<dbReference type="Gene3D" id="3.40.50.720">
    <property type="entry name" value="NAD(P)-binding Rossmann-like Domain"/>
    <property type="match status" value="1"/>
</dbReference>
<dbReference type="EMBL" id="CACVAX010000029">
    <property type="protein sequence ID" value="CAA6810448.1"/>
    <property type="molecule type" value="Genomic_DNA"/>
</dbReference>
<gene>
    <name evidence="4" type="ORF">HELGO_WM17795</name>
</gene>
<dbReference type="PANTHER" id="PTHR24320:SF148">
    <property type="entry name" value="NAD(P)-BINDING ROSSMANN-FOLD SUPERFAMILY PROTEIN"/>
    <property type="match status" value="1"/>
</dbReference>
<dbReference type="GO" id="GO:0016491">
    <property type="term" value="F:oxidoreductase activity"/>
    <property type="evidence" value="ECO:0007669"/>
    <property type="project" value="UniProtKB-KW"/>
</dbReference>
<reference evidence="4" key="1">
    <citation type="submission" date="2020-01" db="EMBL/GenBank/DDBJ databases">
        <authorList>
            <person name="Meier V. D."/>
            <person name="Meier V D."/>
        </authorList>
    </citation>
    <scope>NUCLEOTIDE SEQUENCE</scope>
    <source>
        <strain evidence="4">HLG_WM_MAG_04</strain>
    </source>
</reference>
<protein>
    <submittedName>
        <fullName evidence="4">Probable oxidoreductase</fullName>
    </submittedName>
</protein>
<accession>A0A6S6SJZ2</accession>
<proteinExistence type="inferred from homology"/>